<keyword evidence="1" id="KW-0175">Coiled coil</keyword>
<proteinExistence type="predicted"/>
<comment type="caution">
    <text evidence="2">The sequence shown here is derived from an EMBL/GenBank/DDBJ whole genome shotgun (WGS) entry which is preliminary data.</text>
</comment>
<dbReference type="RefSeq" id="WP_179502407.1">
    <property type="nucleotide sequence ID" value="NZ_JACCAA010000001.1"/>
</dbReference>
<evidence type="ECO:0000313" key="2">
    <source>
        <dbReference type="EMBL" id="NYG59348.1"/>
    </source>
</evidence>
<organism evidence="2 3">
    <name type="scientific">Nocardioides daedukensis</name>
    <dbReference type="NCBI Taxonomy" id="634462"/>
    <lineage>
        <taxon>Bacteria</taxon>
        <taxon>Bacillati</taxon>
        <taxon>Actinomycetota</taxon>
        <taxon>Actinomycetes</taxon>
        <taxon>Propionibacteriales</taxon>
        <taxon>Nocardioidaceae</taxon>
        <taxon>Nocardioides</taxon>
    </lineage>
</organism>
<sequence>MPKATVTRLTETPNHNVLTAECANPRCDEVIHRTGGRGRPRDYHDEDCRRATADVKRRLESRLEHYKEQVAILSERYAAYEKAPGMGETSEQVDAGALTPDQIRAAREAVSKVEGAAPFLRKHDGDFAAQLIELFDAVAPVVRSHL</sequence>
<evidence type="ECO:0000256" key="1">
    <source>
        <dbReference type="SAM" id="Coils"/>
    </source>
</evidence>
<name>A0A7Y9S3C2_9ACTN</name>
<gene>
    <name evidence="2" type="ORF">BJ980_002271</name>
</gene>
<protein>
    <submittedName>
        <fullName evidence="2">Uncharacterized protein</fullName>
    </submittedName>
</protein>
<evidence type="ECO:0000313" key="3">
    <source>
        <dbReference type="Proteomes" id="UP000540656"/>
    </source>
</evidence>
<reference evidence="2 3" key="1">
    <citation type="submission" date="2020-07" db="EMBL/GenBank/DDBJ databases">
        <title>Sequencing the genomes of 1000 actinobacteria strains.</title>
        <authorList>
            <person name="Klenk H.-P."/>
        </authorList>
    </citation>
    <scope>NUCLEOTIDE SEQUENCE [LARGE SCALE GENOMIC DNA]</scope>
    <source>
        <strain evidence="2 3">DSM 23819</strain>
    </source>
</reference>
<feature type="coiled-coil region" evidence="1">
    <location>
        <begin position="49"/>
        <end position="83"/>
    </location>
</feature>
<dbReference type="EMBL" id="JACCAA010000001">
    <property type="protein sequence ID" value="NYG59348.1"/>
    <property type="molecule type" value="Genomic_DNA"/>
</dbReference>
<dbReference type="Proteomes" id="UP000540656">
    <property type="component" value="Unassembled WGS sequence"/>
</dbReference>
<keyword evidence="3" id="KW-1185">Reference proteome</keyword>
<accession>A0A7Y9S3C2</accession>
<dbReference type="AlphaFoldDB" id="A0A7Y9S3C2"/>